<proteinExistence type="predicted"/>
<dbReference type="PANTHER" id="PTHR21514:SF0">
    <property type="entry name" value="AP-4 COMPLEX ACCESSORY SUBUNIT TEPSIN"/>
    <property type="match status" value="1"/>
</dbReference>
<evidence type="ECO:0000256" key="4">
    <source>
        <dbReference type="ARBA" id="ARBA00023329"/>
    </source>
</evidence>
<dbReference type="SUPFAM" id="SSF48464">
    <property type="entry name" value="ENTH/VHS domain"/>
    <property type="match status" value="1"/>
</dbReference>
<evidence type="ECO:0000313" key="7">
    <source>
        <dbReference type="EMBL" id="KAK3252714.1"/>
    </source>
</evidence>
<dbReference type="Proteomes" id="UP001190700">
    <property type="component" value="Unassembled WGS sequence"/>
</dbReference>
<comment type="caution">
    <text evidence="7">The sequence shown here is derived from an EMBL/GenBank/DDBJ whole genome shotgun (WGS) entry which is preliminary data.</text>
</comment>
<dbReference type="PROSITE" id="PS50942">
    <property type="entry name" value="ENTH"/>
    <property type="match status" value="1"/>
</dbReference>
<feature type="region of interest" description="Disordered" evidence="5">
    <location>
        <begin position="148"/>
        <end position="174"/>
    </location>
</feature>
<evidence type="ECO:0000256" key="3">
    <source>
        <dbReference type="ARBA" id="ARBA00023034"/>
    </source>
</evidence>
<reference evidence="7 8" key="1">
    <citation type="journal article" date="2015" name="Genome Biol. Evol.">
        <title>Comparative Genomics of a Bacterivorous Green Alga Reveals Evolutionary Causalities and Consequences of Phago-Mixotrophic Mode of Nutrition.</title>
        <authorList>
            <person name="Burns J.A."/>
            <person name="Paasch A."/>
            <person name="Narechania A."/>
            <person name="Kim E."/>
        </authorList>
    </citation>
    <scope>NUCLEOTIDE SEQUENCE [LARGE SCALE GENOMIC DNA]</scope>
    <source>
        <strain evidence="7 8">PLY_AMNH</strain>
    </source>
</reference>
<dbReference type="EMBL" id="LGRX02025251">
    <property type="protein sequence ID" value="KAK3252714.1"/>
    <property type="molecule type" value="Genomic_DNA"/>
</dbReference>
<evidence type="ECO:0000256" key="2">
    <source>
        <dbReference type="ARBA" id="ARBA00004601"/>
    </source>
</evidence>
<dbReference type="AlphaFoldDB" id="A0AAE0F5W4"/>
<dbReference type="GO" id="GO:0032588">
    <property type="term" value="C:trans-Golgi network membrane"/>
    <property type="evidence" value="ECO:0007669"/>
    <property type="project" value="TreeGrafter"/>
</dbReference>
<keyword evidence="8" id="KW-1185">Reference proteome</keyword>
<dbReference type="InterPro" id="IPR013809">
    <property type="entry name" value="ENTH"/>
</dbReference>
<keyword evidence="3" id="KW-0333">Golgi apparatus</keyword>
<accession>A0AAE0F5W4</accession>
<evidence type="ECO:0000256" key="1">
    <source>
        <dbReference type="ARBA" id="ARBA00004132"/>
    </source>
</evidence>
<evidence type="ECO:0000259" key="6">
    <source>
        <dbReference type="PROSITE" id="PS50942"/>
    </source>
</evidence>
<feature type="compositionally biased region" description="Polar residues" evidence="5">
    <location>
        <begin position="632"/>
        <end position="641"/>
    </location>
</feature>
<protein>
    <recommendedName>
        <fullName evidence="6">ENTH domain-containing protein</fullName>
    </recommendedName>
</protein>
<gene>
    <name evidence="7" type="ORF">CYMTET_38006</name>
</gene>
<dbReference type="Gene3D" id="1.25.40.90">
    <property type="match status" value="1"/>
</dbReference>
<dbReference type="PANTHER" id="PTHR21514">
    <property type="entry name" value="AP-4 COMPLEX ACCESSORY SUBUNIT TEPSIN"/>
    <property type="match status" value="1"/>
</dbReference>
<evidence type="ECO:0000256" key="5">
    <source>
        <dbReference type="SAM" id="MobiDB-lite"/>
    </source>
</evidence>
<feature type="domain" description="ENTH" evidence="6">
    <location>
        <begin position="3"/>
        <end position="137"/>
    </location>
</feature>
<dbReference type="InterPro" id="IPR039273">
    <property type="entry name" value="TEPSIN"/>
</dbReference>
<dbReference type="GO" id="GO:0030136">
    <property type="term" value="C:clathrin-coated vesicle"/>
    <property type="evidence" value="ECO:0007669"/>
    <property type="project" value="UniProtKB-SubCell"/>
</dbReference>
<sequence length="668" mass="70189">MTESMRFGWNVGGKVKDCTRDDEHVPPVYLMDEIVKLAQAASRDELTQIVDIIVRRLREKSVYVKKKTLTLIKYVCAKDLPGIKKGLQSHHKELRAMQEFKGISDPLKGDAPNQAVRDAAKLAIASLYDSGGTMDTSNVGFVNTEGFGSDSVPRSTPVPKAVSPAGKKMQGFGPDRKSLELKRDDMHTVTATASGGFKPVMASTKPSSYVISTTKSGEDEKSLVDQICFAGGLRAQPSEEDLGIFVDSAGTMNGTSLAKALQVHLEGHSWQAQLRAVYVINAVLTKGESAACGEIAVHFQKHPSSLKVIVTSSAQAMLREKAAALYTLLVGEEPTEAAPAGPAPKAASAQDTLVGNLLGDPLDSAPVGTATDLFSGLELTGGAAPAASAPAAAAAPAPQGDLFGGLSFSPDPVEWAEQTPQPSSSGLGDMFSGSPAAAVTDTGNSSNGALAVATTAPAPALDASLFSEPGGAGLMGAASGEVLTSTAPDPAVQPSMTMPSAMPNQHMQQAQMMGMGMPNQQMPTQVQQAQMMGMGMPQQMQPGMMGMGMPQQMQQAQMMGMGMHDRSRPGMMEWQMQQAQMMGMGMPQQMQPGMRGGVQAQPLDGNTPDCAEELIARYRYEKVRTQAHLAKSQASHTSHPSTKPRRGRSGLMDGPPMNGDISGTARAC</sequence>
<keyword evidence="4" id="KW-0968">Cytoplasmic vesicle</keyword>
<dbReference type="InterPro" id="IPR008942">
    <property type="entry name" value="ENTH_VHS"/>
</dbReference>
<feature type="region of interest" description="Disordered" evidence="5">
    <location>
        <begin position="626"/>
        <end position="668"/>
    </location>
</feature>
<organism evidence="7 8">
    <name type="scientific">Cymbomonas tetramitiformis</name>
    <dbReference type="NCBI Taxonomy" id="36881"/>
    <lineage>
        <taxon>Eukaryota</taxon>
        <taxon>Viridiplantae</taxon>
        <taxon>Chlorophyta</taxon>
        <taxon>Pyramimonadophyceae</taxon>
        <taxon>Pyramimonadales</taxon>
        <taxon>Pyramimonadaceae</taxon>
        <taxon>Cymbomonas</taxon>
    </lineage>
</organism>
<comment type="subcellular location">
    <subcellularLocation>
        <location evidence="1">Cytoplasmic vesicle</location>
        <location evidence="1">Clathrin-coated vesicle</location>
    </subcellularLocation>
    <subcellularLocation>
        <location evidence="2">Golgi apparatus</location>
        <location evidence="2">trans-Golgi network</location>
    </subcellularLocation>
</comment>
<feature type="region of interest" description="Disordered" evidence="5">
    <location>
        <begin position="402"/>
        <end position="443"/>
    </location>
</feature>
<evidence type="ECO:0000313" key="8">
    <source>
        <dbReference type="Proteomes" id="UP001190700"/>
    </source>
</evidence>
<name>A0AAE0F5W4_9CHLO</name>
<dbReference type="InterPro" id="IPR035802">
    <property type="entry name" value="ENTH/VHS_tepsin"/>
</dbReference>
<dbReference type="Pfam" id="PF01417">
    <property type="entry name" value="ENTH"/>
    <property type="match status" value="1"/>
</dbReference>
<dbReference type="CDD" id="cd03572">
    <property type="entry name" value="ENTH_like_Tepsin"/>
    <property type="match status" value="1"/>
</dbReference>